<reference evidence="1 2" key="1">
    <citation type="submission" date="2020-11" db="EMBL/GenBank/DDBJ databases">
        <title>Pedobacter endophytica, an endophytic bacteria isolated form Carex pumila.</title>
        <authorList>
            <person name="Peng Y."/>
            <person name="Jiang L."/>
            <person name="Lee J."/>
        </authorList>
    </citation>
    <scope>NUCLEOTIDE SEQUENCE [LARGE SCALE GENOMIC DNA]</scope>
    <source>
        <strain evidence="1 2">JBR3-12</strain>
    </source>
</reference>
<accession>A0A7S9PZQ7</accession>
<evidence type="ECO:0000313" key="2">
    <source>
        <dbReference type="Proteomes" id="UP000594759"/>
    </source>
</evidence>
<keyword evidence="2" id="KW-1185">Reference proteome</keyword>
<dbReference type="KEGG" id="pex:IZT61_01290"/>
<organism evidence="1 2">
    <name type="scientific">Pedobacter endophyticus</name>
    <dbReference type="NCBI Taxonomy" id="2789740"/>
    <lineage>
        <taxon>Bacteria</taxon>
        <taxon>Pseudomonadati</taxon>
        <taxon>Bacteroidota</taxon>
        <taxon>Sphingobacteriia</taxon>
        <taxon>Sphingobacteriales</taxon>
        <taxon>Sphingobacteriaceae</taxon>
        <taxon>Pedobacter</taxon>
    </lineage>
</organism>
<dbReference type="Proteomes" id="UP000594759">
    <property type="component" value="Chromosome"/>
</dbReference>
<dbReference type="RefSeq" id="WP_196099409.1">
    <property type="nucleotide sequence ID" value="NZ_CP064939.1"/>
</dbReference>
<dbReference type="EMBL" id="CP064939">
    <property type="protein sequence ID" value="QPH39951.1"/>
    <property type="molecule type" value="Genomic_DNA"/>
</dbReference>
<dbReference type="AlphaFoldDB" id="A0A7S9PZQ7"/>
<proteinExistence type="predicted"/>
<protein>
    <submittedName>
        <fullName evidence="1">Uncharacterized protein</fullName>
    </submittedName>
</protein>
<gene>
    <name evidence="1" type="ORF">IZT61_01290</name>
</gene>
<name>A0A7S9PZQ7_9SPHI</name>
<evidence type="ECO:0000313" key="1">
    <source>
        <dbReference type="EMBL" id="QPH39951.1"/>
    </source>
</evidence>
<sequence>MAFSKNGCHPSRTSAGILMRKKNGVLSGLFCAACSEIVLKMLVNELEVSLLVQRSKSTKLLINFAKWAFQI</sequence>